<gene>
    <name evidence="1" type="ORF">Poli38472_001648</name>
</gene>
<dbReference type="OrthoDB" id="97382at2759"/>
<sequence>MRTLPKRALRHLIEQLHCPKPRDLVTMFMLKKKKPQVDTSKQMKAVAWDLTKIAAVFITIRAASVLLNQETY</sequence>
<accession>A0A8K1CV70</accession>
<dbReference type="AlphaFoldDB" id="A0A8K1CV70"/>
<organism evidence="1 2">
    <name type="scientific">Pythium oligandrum</name>
    <name type="common">Mycoparasitic fungus</name>
    <dbReference type="NCBI Taxonomy" id="41045"/>
    <lineage>
        <taxon>Eukaryota</taxon>
        <taxon>Sar</taxon>
        <taxon>Stramenopiles</taxon>
        <taxon>Oomycota</taxon>
        <taxon>Peronosporomycetes</taxon>
        <taxon>Pythiales</taxon>
        <taxon>Pythiaceae</taxon>
        <taxon>Pythium</taxon>
    </lineage>
</organism>
<evidence type="ECO:0000313" key="1">
    <source>
        <dbReference type="EMBL" id="TMW69492.1"/>
    </source>
</evidence>
<reference evidence="1" key="1">
    <citation type="submission" date="2019-03" db="EMBL/GenBank/DDBJ databases">
        <title>Long read genome sequence of the mycoparasitic Pythium oligandrum ATCC 38472 isolated from sugarbeet rhizosphere.</title>
        <authorList>
            <person name="Gaulin E."/>
        </authorList>
    </citation>
    <scope>NUCLEOTIDE SEQUENCE</scope>
    <source>
        <strain evidence="1">ATCC 38472_TT</strain>
    </source>
</reference>
<comment type="caution">
    <text evidence="1">The sequence shown here is derived from an EMBL/GenBank/DDBJ whole genome shotgun (WGS) entry which is preliminary data.</text>
</comment>
<name>A0A8K1CV70_PYTOL</name>
<proteinExistence type="predicted"/>
<dbReference type="EMBL" id="SPLM01000001">
    <property type="protein sequence ID" value="TMW69492.1"/>
    <property type="molecule type" value="Genomic_DNA"/>
</dbReference>
<keyword evidence="2" id="KW-1185">Reference proteome</keyword>
<protein>
    <submittedName>
        <fullName evidence="1">Uncharacterized protein</fullName>
    </submittedName>
</protein>
<dbReference type="Proteomes" id="UP000794436">
    <property type="component" value="Unassembled WGS sequence"/>
</dbReference>
<evidence type="ECO:0000313" key="2">
    <source>
        <dbReference type="Proteomes" id="UP000794436"/>
    </source>
</evidence>